<accession>A0AAV4UE48</accession>
<reference evidence="1 2" key="1">
    <citation type="submission" date="2021-06" db="EMBL/GenBank/DDBJ databases">
        <title>Caerostris extrusa draft genome.</title>
        <authorList>
            <person name="Kono N."/>
            <person name="Arakawa K."/>
        </authorList>
    </citation>
    <scope>NUCLEOTIDE SEQUENCE [LARGE SCALE GENOMIC DNA]</scope>
</reference>
<evidence type="ECO:0000313" key="1">
    <source>
        <dbReference type="EMBL" id="GIY56097.1"/>
    </source>
</evidence>
<dbReference type="EMBL" id="BPLR01012728">
    <property type="protein sequence ID" value="GIY56097.1"/>
    <property type="molecule type" value="Genomic_DNA"/>
</dbReference>
<protein>
    <submittedName>
        <fullName evidence="1">Uncharacterized protein</fullName>
    </submittedName>
</protein>
<dbReference type="Proteomes" id="UP001054945">
    <property type="component" value="Unassembled WGS sequence"/>
</dbReference>
<gene>
    <name evidence="1" type="ORF">CEXT_537671</name>
</gene>
<evidence type="ECO:0000313" key="2">
    <source>
        <dbReference type="Proteomes" id="UP001054945"/>
    </source>
</evidence>
<organism evidence="1 2">
    <name type="scientific">Caerostris extrusa</name>
    <name type="common">Bark spider</name>
    <name type="synonym">Caerostris bankana</name>
    <dbReference type="NCBI Taxonomy" id="172846"/>
    <lineage>
        <taxon>Eukaryota</taxon>
        <taxon>Metazoa</taxon>
        <taxon>Ecdysozoa</taxon>
        <taxon>Arthropoda</taxon>
        <taxon>Chelicerata</taxon>
        <taxon>Arachnida</taxon>
        <taxon>Araneae</taxon>
        <taxon>Araneomorphae</taxon>
        <taxon>Entelegynae</taxon>
        <taxon>Araneoidea</taxon>
        <taxon>Araneidae</taxon>
        <taxon>Caerostris</taxon>
    </lineage>
</organism>
<sequence length="152" mass="16893">MIVLCVSDEHDKGDISTVISYLTLNVEPEETFHPWAEPGAVFTIHSPFAAVNPFIKGIVLRPGNSYHIHVRLKLNFRKKNTCFPIHTKQTAPTTKASGSLTTGTVLARSRLKIERAPKIVLKSLPVDTRAEDVESEPQNLSFMVSNVVQVMK</sequence>
<name>A0AAV4UE48_CAEEX</name>
<dbReference type="AlphaFoldDB" id="A0AAV4UE48"/>
<proteinExistence type="predicted"/>
<comment type="caution">
    <text evidence="1">The sequence shown here is derived from an EMBL/GenBank/DDBJ whole genome shotgun (WGS) entry which is preliminary data.</text>
</comment>
<keyword evidence="2" id="KW-1185">Reference proteome</keyword>